<dbReference type="OMA" id="VTWKCNA"/>
<evidence type="ECO:0000313" key="3">
    <source>
        <dbReference type="Proteomes" id="UP000016933"/>
    </source>
</evidence>
<dbReference type="HOGENOM" id="CLU_013985_1_2_1"/>
<proteinExistence type="predicted"/>
<dbReference type="PROSITE" id="PS51186">
    <property type="entry name" value="GNAT"/>
    <property type="match status" value="1"/>
</dbReference>
<dbReference type="EMBL" id="KB446536">
    <property type="protein sequence ID" value="EME47560.1"/>
    <property type="molecule type" value="Genomic_DNA"/>
</dbReference>
<dbReference type="Pfam" id="PF13302">
    <property type="entry name" value="Acetyltransf_3"/>
    <property type="match status" value="1"/>
</dbReference>
<keyword evidence="3" id="KW-1185">Reference proteome</keyword>
<organism evidence="2 3">
    <name type="scientific">Dothistroma septosporum (strain NZE10 / CBS 128990)</name>
    <name type="common">Red band needle blight fungus</name>
    <name type="synonym">Mycosphaerella pini</name>
    <dbReference type="NCBI Taxonomy" id="675120"/>
    <lineage>
        <taxon>Eukaryota</taxon>
        <taxon>Fungi</taxon>
        <taxon>Dikarya</taxon>
        <taxon>Ascomycota</taxon>
        <taxon>Pezizomycotina</taxon>
        <taxon>Dothideomycetes</taxon>
        <taxon>Dothideomycetidae</taxon>
        <taxon>Mycosphaerellales</taxon>
        <taxon>Mycosphaerellaceae</taxon>
        <taxon>Dothistroma</taxon>
    </lineage>
</organism>
<dbReference type="GO" id="GO:0008999">
    <property type="term" value="F:protein-N-terminal-alanine acetyltransferase activity"/>
    <property type="evidence" value="ECO:0007669"/>
    <property type="project" value="TreeGrafter"/>
</dbReference>
<dbReference type="PANTHER" id="PTHR43441">
    <property type="entry name" value="RIBOSOMAL-PROTEIN-SERINE ACETYLTRANSFERASE"/>
    <property type="match status" value="1"/>
</dbReference>
<evidence type="ECO:0000259" key="1">
    <source>
        <dbReference type="PROSITE" id="PS51186"/>
    </source>
</evidence>
<dbReference type="AlphaFoldDB" id="N1PYS9"/>
<dbReference type="PANTHER" id="PTHR43441:SF2">
    <property type="entry name" value="FAMILY ACETYLTRANSFERASE, PUTATIVE (AFU_ORTHOLOGUE AFUA_7G00850)-RELATED"/>
    <property type="match status" value="1"/>
</dbReference>
<dbReference type="SUPFAM" id="SSF55729">
    <property type="entry name" value="Acyl-CoA N-acyltransferases (Nat)"/>
    <property type="match status" value="1"/>
</dbReference>
<reference evidence="2 3" key="2">
    <citation type="journal article" date="2012" name="PLoS Pathog.">
        <title>Diverse lifestyles and strategies of plant pathogenesis encoded in the genomes of eighteen Dothideomycetes fungi.</title>
        <authorList>
            <person name="Ohm R.A."/>
            <person name="Feau N."/>
            <person name="Henrissat B."/>
            <person name="Schoch C.L."/>
            <person name="Horwitz B.A."/>
            <person name="Barry K.W."/>
            <person name="Condon B.J."/>
            <person name="Copeland A.C."/>
            <person name="Dhillon B."/>
            <person name="Glaser F."/>
            <person name="Hesse C.N."/>
            <person name="Kosti I."/>
            <person name="LaButti K."/>
            <person name="Lindquist E.A."/>
            <person name="Lucas S."/>
            <person name="Salamov A.A."/>
            <person name="Bradshaw R.E."/>
            <person name="Ciuffetti L."/>
            <person name="Hamelin R.C."/>
            <person name="Kema G.H.J."/>
            <person name="Lawrence C."/>
            <person name="Scott J.A."/>
            <person name="Spatafora J.W."/>
            <person name="Turgeon B.G."/>
            <person name="de Wit P.J.G.M."/>
            <person name="Zhong S."/>
            <person name="Goodwin S.B."/>
            <person name="Grigoriev I.V."/>
        </authorList>
    </citation>
    <scope>NUCLEOTIDE SEQUENCE [LARGE SCALE GENOMIC DNA]</scope>
    <source>
        <strain evidence="3">NZE10 / CBS 128990</strain>
    </source>
</reference>
<sequence length="262" mass="29480">MSQAQNSPDLGKAVDATPCAIPDNSTALTGQFVTLEGVDRSHLQSLHQNLDLPNNSDLFNYLPWTVPGTAEDLWNILTDLEGERGFVVYAIKASLEHLNHQEKTHGSRPKHNDIVGIICYLEIHHQHRDIEIGGILFSPALQRTAAATEAHYLMLKNVLEPNSSALSKGTAPPYRRVTWKCNALNKPSQRAAERLGYKYEGTFRKHLIVKGRNRDTTWLSLLDDEWLAAKEALEKWLAESNFDWKGDQKQGLVDIRASIELH</sequence>
<dbReference type="Gene3D" id="3.40.630.30">
    <property type="match status" value="1"/>
</dbReference>
<name>N1PYS9_DOTSN</name>
<gene>
    <name evidence="2" type="ORF">DOTSEDRAFT_31978</name>
</gene>
<dbReference type="InterPro" id="IPR051908">
    <property type="entry name" value="Ribosomal_N-acetyltransferase"/>
</dbReference>
<feature type="domain" description="N-acetyltransferase" evidence="1">
    <location>
        <begin position="59"/>
        <end position="215"/>
    </location>
</feature>
<reference evidence="3" key="1">
    <citation type="journal article" date="2012" name="PLoS Genet.">
        <title>The genomes of the fungal plant pathogens Cladosporium fulvum and Dothistroma septosporum reveal adaptation to different hosts and lifestyles but also signatures of common ancestry.</title>
        <authorList>
            <person name="de Wit P.J.G.M."/>
            <person name="van der Burgt A."/>
            <person name="Oekmen B."/>
            <person name="Stergiopoulos I."/>
            <person name="Abd-Elsalam K.A."/>
            <person name="Aerts A.L."/>
            <person name="Bahkali A.H."/>
            <person name="Beenen H.G."/>
            <person name="Chettri P."/>
            <person name="Cox M.P."/>
            <person name="Datema E."/>
            <person name="de Vries R.P."/>
            <person name="Dhillon B."/>
            <person name="Ganley A.R."/>
            <person name="Griffiths S.A."/>
            <person name="Guo Y."/>
            <person name="Hamelin R.C."/>
            <person name="Henrissat B."/>
            <person name="Kabir M.S."/>
            <person name="Jashni M.K."/>
            <person name="Kema G."/>
            <person name="Klaubauf S."/>
            <person name="Lapidus A."/>
            <person name="Levasseur A."/>
            <person name="Lindquist E."/>
            <person name="Mehrabi R."/>
            <person name="Ohm R.A."/>
            <person name="Owen T.J."/>
            <person name="Salamov A."/>
            <person name="Schwelm A."/>
            <person name="Schijlen E."/>
            <person name="Sun H."/>
            <person name="van den Burg H.A."/>
            <person name="van Ham R.C.H.J."/>
            <person name="Zhang S."/>
            <person name="Goodwin S.B."/>
            <person name="Grigoriev I.V."/>
            <person name="Collemare J."/>
            <person name="Bradshaw R.E."/>
        </authorList>
    </citation>
    <scope>NUCLEOTIDE SEQUENCE [LARGE SCALE GENOMIC DNA]</scope>
    <source>
        <strain evidence="3">NZE10 / CBS 128990</strain>
    </source>
</reference>
<protein>
    <recommendedName>
        <fullName evidence="1">N-acetyltransferase domain-containing protein</fullName>
    </recommendedName>
</protein>
<dbReference type="OrthoDB" id="41238at2759"/>
<dbReference type="InterPro" id="IPR016181">
    <property type="entry name" value="Acyl_CoA_acyltransferase"/>
</dbReference>
<dbReference type="eggNOG" id="ENOG502RYBC">
    <property type="taxonomic scope" value="Eukaryota"/>
</dbReference>
<evidence type="ECO:0000313" key="2">
    <source>
        <dbReference type="EMBL" id="EME47560.1"/>
    </source>
</evidence>
<accession>N1PYS9</accession>
<dbReference type="InterPro" id="IPR000182">
    <property type="entry name" value="GNAT_dom"/>
</dbReference>
<dbReference type="Proteomes" id="UP000016933">
    <property type="component" value="Unassembled WGS sequence"/>
</dbReference>
<dbReference type="GO" id="GO:1990189">
    <property type="term" value="F:protein N-terminal-serine acetyltransferase activity"/>
    <property type="evidence" value="ECO:0007669"/>
    <property type="project" value="TreeGrafter"/>
</dbReference>